<dbReference type="PANTHER" id="PTHR12630:SF1">
    <property type="entry name" value="GLUCOSIDASE 2 SUBUNIT BETA"/>
    <property type="match status" value="1"/>
</dbReference>
<keyword evidence="4" id="KW-1015">Disulfide bond</keyword>
<dbReference type="OMA" id="KHESASH"/>
<dbReference type="PROSITE" id="PS51914">
    <property type="entry name" value="MRH"/>
    <property type="match status" value="1"/>
</dbReference>
<sequence>MNSNMKLKTLVFILLATDITATANSVTLLKPTIGVSTKNLHKYTSIKPGDVFSCLDGSMQIPSEAINDDYCDCPDASDEPGTSACDNGVFTCINKDHIESSIPSSRVNDGVCDEICCDGSDEHSGLITCPNRCIEKAKIDQEYKSVVENTRRLGALVKLEYIQNSQLILDELQMELDEHYKKSQILQDEETHQNGKYYLTHLESLQEMFTDAQKKKLHDEEACSIKMKSRDEWLDAILNATNLLELKQRDKDIDKILAVRDSIVSQQHEEASVSEQSSVISFKDHSDEIRDTNQKILDIKKQLDNVNYQMQRITKELDLDYGPEDVFVSLYRQCFEQNHMQYKYKLCFMEDVHQDRVNLGIFDSWGTGESNTKYHEMNFKQGEQCWNGPERSTKVMFSCAQENAILNVQEPNKCEYVIIATTPAVARFVM</sequence>
<reference evidence="8 9" key="1">
    <citation type="submission" date="2009-12" db="EMBL/GenBank/DDBJ databases">
        <title>The draft genome of Batrachochytrium dendrobatidis.</title>
        <authorList>
            <consortium name="US DOE Joint Genome Institute (JGI-PGF)"/>
            <person name="Kuo A."/>
            <person name="Salamov A."/>
            <person name="Schmutz J."/>
            <person name="Lucas S."/>
            <person name="Pitluck S."/>
            <person name="Rosenblum E."/>
            <person name="Stajich J."/>
            <person name="Eisen M."/>
            <person name="Grigoriev I.V."/>
        </authorList>
    </citation>
    <scope>NUCLEOTIDE SEQUENCE [LARGE SCALE GENOMIC DNA]</scope>
    <source>
        <strain evidence="9">JAM81 / FGSC 10211</strain>
    </source>
</reference>
<keyword evidence="5" id="KW-0175">Coiled coil</keyword>
<feature type="chain" id="PRO_5003319628" description="Glucosidase 2 subunit beta" evidence="6">
    <location>
        <begin position="24"/>
        <end position="430"/>
    </location>
</feature>
<evidence type="ECO:0000313" key="8">
    <source>
        <dbReference type="EMBL" id="EGF82068.1"/>
    </source>
</evidence>
<evidence type="ECO:0000256" key="3">
    <source>
        <dbReference type="ARBA" id="ARBA00022824"/>
    </source>
</evidence>
<evidence type="ECO:0000256" key="4">
    <source>
        <dbReference type="ARBA" id="ARBA00023157"/>
    </source>
</evidence>
<feature type="coiled-coil region" evidence="5">
    <location>
        <begin position="162"/>
        <end position="189"/>
    </location>
</feature>
<proteinExistence type="predicted"/>
<evidence type="ECO:0000259" key="7">
    <source>
        <dbReference type="PROSITE" id="PS51914"/>
    </source>
</evidence>
<dbReference type="Gene3D" id="2.70.130.10">
    <property type="entry name" value="Mannose-6-phosphate receptor binding domain"/>
    <property type="match status" value="1"/>
</dbReference>
<dbReference type="Pfam" id="PF13015">
    <property type="entry name" value="PRKCSH_1"/>
    <property type="match status" value="1"/>
</dbReference>
<keyword evidence="9" id="KW-1185">Reference proteome</keyword>
<protein>
    <recommendedName>
        <fullName evidence="1">Glucosidase 2 subunit beta</fullName>
    </recommendedName>
</protein>
<dbReference type="OrthoDB" id="28322at2759"/>
<dbReference type="SUPFAM" id="SSF50911">
    <property type="entry name" value="Mannose 6-phosphate receptor domain"/>
    <property type="match status" value="1"/>
</dbReference>
<dbReference type="AlphaFoldDB" id="F4NYQ4"/>
<dbReference type="STRING" id="684364.F4NYQ4"/>
<dbReference type="RefSeq" id="XP_006677623.1">
    <property type="nucleotide sequence ID" value="XM_006677560.1"/>
</dbReference>
<dbReference type="InParanoid" id="F4NYQ4"/>
<name>F4NYQ4_BATDJ</name>
<dbReference type="InterPro" id="IPR009011">
    <property type="entry name" value="Man6P_isomerase_rcpt-bd_dom_sf"/>
</dbReference>
<dbReference type="InterPro" id="IPR028146">
    <property type="entry name" value="PRKCSH_N"/>
</dbReference>
<dbReference type="InterPro" id="IPR036607">
    <property type="entry name" value="PRKCSH"/>
</dbReference>
<evidence type="ECO:0000256" key="1">
    <source>
        <dbReference type="ARBA" id="ARBA00022387"/>
    </source>
</evidence>
<dbReference type="GO" id="GO:0006491">
    <property type="term" value="P:N-glycan processing"/>
    <property type="evidence" value="ECO:0000318"/>
    <property type="project" value="GO_Central"/>
</dbReference>
<keyword evidence="2 6" id="KW-0732">Signal</keyword>
<evidence type="ECO:0000256" key="6">
    <source>
        <dbReference type="SAM" id="SignalP"/>
    </source>
</evidence>
<dbReference type="GeneID" id="18242580"/>
<dbReference type="InterPro" id="IPR039794">
    <property type="entry name" value="Gtb1-like"/>
</dbReference>
<dbReference type="PANTHER" id="PTHR12630">
    <property type="entry name" value="N-LINKED OLIGOSACCHARIDE PROCESSING"/>
    <property type="match status" value="1"/>
</dbReference>
<feature type="domain" description="MRH" evidence="7">
    <location>
        <begin position="332"/>
        <end position="428"/>
    </location>
</feature>
<feature type="signal peptide" evidence="6">
    <location>
        <begin position="1"/>
        <end position="23"/>
    </location>
</feature>
<dbReference type="Proteomes" id="UP000007241">
    <property type="component" value="Unassembled WGS sequence"/>
</dbReference>
<keyword evidence="3" id="KW-0256">Endoplasmic reticulum</keyword>
<dbReference type="Pfam" id="PF12999">
    <property type="entry name" value="PRKCSH-like"/>
    <property type="match status" value="1"/>
</dbReference>
<dbReference type="HOGENOM" id="CLU_016834_2_1_1"/>
<evidence type="ECO:0000256" key="2">
    <source>
        <dbReference type="ARBA" id="ARBA00022729"/>
    </source>
</evidence>
<gene>
    <name evidence="8" type="ORF">BATDEDRAFT_86796</name>
</gene>
<dbReference type="GO" id="GO:0017177">
    <property type="term" value="C:glucosidase II complex"/>
    <property type="evidence" value="ECO:0000318"/>
    <property type="project" value="GO_Central"/>
</dbReference>
<dbReference type="EMBL" id="GL882881">
    <property type="protein sequence ID" value="EGF82068.1"/>
    <property type="molecule type" value="Genomic_DNA"/>
</dbReference>
<evidence type="ECO:0000313" key="9">
    <source>
        <dbReference type="Proteomes" id="UP000007241"/>
    </source>
</evidence>
<dbReference type="InterPro" id="IPR044865">
    <property type="entry name" value="MRH_dom"/>
</dbReference>
<accession>F4NYQ4</accession>
<organism evidence="8 9">
    <name type="scientific">Batrachochytrium dendrobatidis (strain JAM81 / FGSC 10211)</name>
    <name type="common">Frog chytrid fungus</name>
    <dbReference type="NCBI Taxonomy" id="684364"/>
    <lineage>
        <taxon>Eukaryota</taxon>
        <taxon>Fungi</taxon>
        <taxon>Fungi incertae sedis</taxon>
        <taxon>Chytridiomycota</taxon>
        <taxon>Chytridiomycota incertae sedis</taxon>
        <taxon>Chytridiomycetes</taxon>
        <taxon>Rhizophydiales</taxon>
        <taxon>Rhizophydiales incertae sedis</taxon>
        <taxon>Batrachochytrium</taxon>
    </lineage>
</organism>
<evidence type="ECO:0000256" key="5">
    <source>
        <dbReference type="SAM" id="Coils"/>
    </source>
</evidence>